<evidence type="ECO:0000256" key="1">
    <source>
        <dbReference type="SAM" id="MobiDB-lite"/>
    </source>
</evidence>
<dbReference type="AlphaFoldDB" id="A0AAJ7FEV0"/>
<dbReference type="KEGG" id="ccin:107264509"/>
<reference evidence="4" key="1">
    <citation type="submission" date="2025-08" db="UniProtKB">
        <authorList>
            <consortium name="RefSeq"/>
        </authorList>
    </citation>
    <scope>IDENTIFICATION</scope>
</reference>
<dbReference type="RefSeq" id="XP_015588323.1">
    <property type="nucleotide sequence ID" value="XM_015732837.2"/>
</dbReference>
<feature type="region of interest" description="Disordered" evidence="1">
    <location>
        <begin position="205"/>
        <end position="286"/>
    </location>
</feature>
<feature type="transmembrane region" description="Helical" evidence="2">
    <location>
        <begin position="75"/>
        <end position="95"/>
    </location>
</feature>
<sequence length="526" mass="58542">MTVERLLCNYQRSSCVTDKNSVGQSSYREKRWPAEAKYCAFEIGGGQKYYACASAEYCCNFGCCVSPGFPIYHLWYYWLLVIIMFLVCSGGGWWYRYWLQGRYRAAASAIPSRTTTMRTQNPLRGPTCQAQQARITYNSARNTVLLHRMWKGPHRSVTSPAYNGAAASSTHFQNTSVVLNENTCPYYQLYGPPPSYETVIAQTRGKVSNPTSPENSRTSLQTPPVQSRSMPPCYAHPYGMAPRRNDNMDSAHTSNRGINSRQLDGYDTPGYPHYASASQPNGSTTARHDVCVPMEFSEDCAPSIGNTLRIHQGSLKRFIKPTEMSLSQDNNNTNIERFGILSINCASGSGEHAFRDLSNLSQDRIQEQEVPETFRLPTETYSVVATRLMYPKRVEQRYGKRNQEDDDSARDRSSSPGTSGLSNRDKDKRHSPDGGVFTRDPDPIGSNQDTGNVIREGTSPSQSSPSNNVILAPLTCNLTNDISSPSALASNNVNNQVGLRSPSDFARRFASSFESKPKLDRSKSLD</sequence>
<dbReference type="GeneID" id="107264509"/>
<feature type="compositionally biased region" description="Polar residues" evidence="1">
    <location>
        <begin position="276"/>
        <end position="285"/>
    </location>
</feature>
<feature type="compositionally biased region" description="Basic and acidic residues" evidence="1">
    <location>
        <begin position="423"/>
        <end position="432"/>
    </location>
</feature>
<protein>
    <submittedName>
        <fullName evidence="4">Uncharacterized protein LOC107264509 isoform X1</fullName>
    </submittedName>
</protein>
<keyword evidence="2" id="KW-0812">Transmembrane</keyword>
<accession>A0AAJ7FEV0</accession>
<name>A0AAJ7FEV0_CEPCN</name>
<feature type="compositionally biased region" description="Polar residues" evidence="1">
    <location>
        <begin position="205"/>
        <end position="229"/>
    </location>
</feature>
<feature type="compositionally biased region" description="Polar residues" evidence="1">
    <location>
        <begin position="458"/>
        <end position="468"/>
    </location>
</feature>
<proteinExistence type="predicted"/>
<evidence type="ECO:0000313" key="4">
    <source>
        <dbReference type="RefSeq" id="XP_015588323.1"/>
    </source>
</evidence>
<evidence type="ECO:0000313" key="3">
    <source>
        <dbReference type="Proteomes" id="UP000694920"/>
    </source>
</evidence>
<keyword evidence="3" id="KW-1185">Reference proteome</keyword>
<feature type="compositionally biased region" description="Polar residues" evidence="1">
    <location>
        <begin position="250"/>
        <end position="262"/>
    </location>
</feature>
<feature type="compositionally biased region" description="Basic and acidic residues" evidence="1">
    <location>
        <begin position="394"/>
        <end position="413"/>
    </location>
</feature>
<evidence type="ECO:0000256" key="2">
    <source>
        <dbReference type="SAM" id="Phobius"/>
    </source>
</evidence>
<organism evidence="3 4">
    <name type="scientific">Cephus cinctus</name>
    <name type="common">Wheat stem sawfly</name>
    <dbReference type="NCBI Taxonomy" id="211228"/>
    <lineage>
        <taxon>Eukaryota</taxon>
        <taxon>Metazoa</taxon>
        <taxon>Ecdysozoa</taxon>
        <taxon>Arthropoda</taxon>
        <taxon>Hexapoda</taxon>
        <taxon>Insecta</taxon>
        <taxon>Pterygota</taxon>
        <taxon>Neoptera</taxon>
        <taxon>Endopterygota</taxon>
        <taxon>Hymenoptera</taxon>
        <taxon>Cephoidea</taxon>
        <taxon>Cephidae</taxon>
        <taxon>Cephus</taxon>
    </lineage>
</organism>
<dbReference type="Proteomes" id="UP000694920">
    <property type="component" value="Unplaced"/>
</dbReference>
<gene>
    <name evidence="4" type="primary">LOC107264509</name>
</gene>
<feature type="region of interest" description="Disordered" evidence="1">
    <location>
        <begin position="394"/>
        <end position="468"/>
    </location>
</feature>
<keyword evidence="2" id="KW-0472">Membrane</keyword>
<keyword evidence="2" id="KW-1133">Transmembrane helix</keyword>